<organism evidence="5 6">
    <name type="scientific">Alligator sinensis</name>
    <name type="common">Chinese alligator</name>
    <dbReference type="NCBI Taxonomy" id="38654"/>
    <lineage>
        <taxon>Eukaryota</taxon>
        <taxon>Metazoa</taxon>
        <taxon>Chordata</taxon>
        <taxon>Craniata</taxon>
        <taxon>Vertebrata</taxon>
        <taxon>Euteleostomi</taxon>
        <taxon>Archelosauria</taxon>
        <taxon>Archosauria</taxon>
        <taxon>Crocodylia</taxon>
        <taxon>Alligatoridae</taxon>
        <taxon>Alligatorinae</taxon>
        <taxon>Alligator</taxon>
    </lineage>
</organism>
<evidence type="ECO:0000256" key="1">
    <source>
        <dbReference type="ARBA" id="ARBA00004123"/>
    </source>
</evidence>
<keyword evidence="2" id="KW-0539">Nucleus</keyword>
<evidence type="ECO:0000256" key="3">
    <source>
        <dbReference type="SAM" id="MobiDB-lite"/>
    </source>
</evidence>
<dbReference type="PANTHER" id="PTHR47305:SF1">
    <property type="entry name" value="BEN DOMAIN-CONTAINING PROTEIN"/>
    <property type="match status" value="1"/>
</dbReference>
<dbReference type="STRING" id="38654.A0A3Q0GEP2"/>
<accession>A0A3Q0GEP2</accession>
<dbReference type="CTD" id="139105"/>
<dbReference type="PROSITE" id="PS51457">
    <property type="entry name" value="BEN"/>
    <property type="match status" value="2"/>
</dbReference>
<feature type="region of interest" description="Disordered" evidence="3">
    <location>
        <begin position="305"/>
        <end position="341"/>
    </location>
</feature>
<comment type="subcellular location">
    <subcellularLocation>
        <location evidence="1">Nucleus</location>
    </subcellularLocation>
</comment>
<dbReference type="GO" id="GO:0005634">
    <property type="term" value="C:nucleus"/>
    <property type="evidence" value="ECO:0007669"/>
    <property type="project" value="UniProtKB-SubCell"/>
</dbReference>
<dbReference type="Proteomes" id="UP000189705">
    <property type="component" value="Unplaced"/>
</dbReference>
<name>A0A3Q0GEP2_ALLSI</name>
<gene>
    <name evidence="6" type="primary">BEND2</name>
</gene>
<dbReference type="InParanoid" id="A0A3Q0GEP2"/>
<dbReference type="PANTHER" id="PTHR47305">
    <property type="entry name" value="BEN DOMAIN-CONTAINING PROTEIN 2"/>
    <property type="match status" value="1"/>
</dbReference>
<evidence type="ECO:0000256" key="2">
    <source>
        <dbReference type="ARBA" id="ARBA00023242"/>
    </source>
</evidence>
<evidence type="ECO:0000313" key="5">
    <source>
        <dbReference type="Proteomes" id="UP000189705"/>
    </source>
</evidence>
<protein>
    <submittedName>
        <fullName evidence="6">BEN domain-containing protein 2</fullName>
    </submittedName>
</protein>
<proteinExistence type="predicted"/>
<evidence type="ECO:0000313" key="6">
    <source>
        <dbReference type="RefSeq" id="XP_025056905.1"/>
    </source>
</evidence>
<dbReference type="GeneID" id="102371971"/>
<feature type="compositionally biased region" description="Pro residues" evidence="3">
    <location>
        <begin position="775"/>
        <end position="786"/>
    </location>
</feature>
<dbReference type="AlphaFoldDB" id="A0A3Q0GEP2"/>
<reference evidence="6" key="1">
    <citation type="submission" date="2025-08" db="UniProtKB">
        <authorList>
            <consortium name="RefSeq"/>
        </authorList>
    </citation>
    <scope>IDENTIFICATION</scope>
</reference>
<evidence type="ECO:0000259" key="4">
    <source>
        <dbReference type="PROSITE" id="PS51457"/>
    </source>
</evidence>
<sequence length="802" mass="89422">MEEQVIAGFMTDFPKASPAPYNPAKFSPPQFSDHFNSLGWEGGQGEVVTEINLTETSCLSSKKAEKPMQLRLLHHKTLIQQSAGSEGRRILLRAAVERRPTLPQARHPEDYVSVSVEDDVEAVIIENSEMEEAENELSTQNCLSVNQNSQVNSDDRYMTQLAYGGEGLSLLSEPVVSQMSHSAGVERDGHNPEQADFVYVHNKRRRLAPSPLGNSTMRAREAEYEDGGSVIYEYEPDYECGSIVSEASYARDQQKTLMDVLNCCQAMYDAIQRLDKKFDLLHRKVSEMQHTRVKSLLLKPRPIGFTHRSSSHLPHGKIRVQKQMERESSLQISPPEQGKHSPAIRVRLQRNHLPSHIQANSTIKPVQQTLQLESQQPALRQSPPLPTIISTRSLHSPFTVGNRISDLPTQTNLASTVVESTVNIASAAAGSPLVSSVMPTPPETSLGRNAMMMNYRASAGSVKELPSSSVSINLSYEYIGDPSRNIKVLGNYLMKARQKTKPKYAARYLVRVLFPKETLLCSIMGVSARGRRTLDPNKVAAIREFLATNFPTYDLSEYGKDWKTCITNVNAMIRCLRSETKINPEVAEGKEKMADTPDTSICVDLNYSGDDGEVNSQTSQKMTSTTTNRLQNSVWDKAPEVFRASSASKLPSLEPMELLGSPWRNVQLPFSVIYVAKGKSRPELSARYLIRHLFTEDILVKSNVYGNLERGMSPLDCNKINALRDFLQENYPSFDLKETGYDWKACVAAINSTIRSLRHDHKKATAGVRRRVLAAPPPSEKSPPQSPTSVKPYESDTINLTD</sequence>
<keyword evidence="5" id="KW-1185">Reference proteome</keyword>
<dbReference type="Pfam" id="PF10523">
    <property type="entry name" value="BEN"/>
    <property type="match status" value="2"/>
</dbReference>
<feature type="domain" description="BEN" evidence="4">
    <location>
        <begin position="483"/>
        <end position="582"/>
    </location>
</feature>
<dbReference type="GO" id="GO:0003677">
    <property type="term" value="F:DNA binding"/>
    <property type="evidence" value="ECO:0007669"/>
    <property type="project" value="InterPro"/>
</dbReference>
<dbReference type="InterPro" id="IPR018379">
    <property type="entry name" value="BEN_domain"/>
</dbReference>
<dbReference type="RefSeq" id="XP_025056905.1">
    <property type="nucleotide sequence ID" value="XM_025201120.1"/>
</dbReference>
<dbReference type="SMART" id="SM01025">
    <property type="entry name" value="BEN"/>
    <property type="match status" value="2"/>
</dbReference>
<feature type="domain" description="BEN" evidence="4">
    <location>
        <begin position="663"/>
        <end position="761"/>
    </location>
</feature>
<feature type="region of interest" description="Disordered" evidence="3">
    <location>
        <begin position="771"/>
        <end position="802"/>
    </location>
</feature>
<dbReference type="KEGG" id="asn:102371971"/>